<reference evidence="1" key="1">
    <citation type="submission" date="2018-05" db="EMBL/GenBank/DDBJ databases">
        <authorList>
            <person name="Lanie J.A."/>
            <person name="Ng W.-L."/>
            <person name="Kazmierczak K.M."/>
            <person name="Andrzejewski T.M."/>
            <person name="Davidsen T.M."/>
            <person name="Wayne K.J."/>
            <person name="Tettelin H."/>
            <person name="Glass J.I."/>
            <person name="Rusch D."/>
            <person name="Podicherti R."/>
            <person name="Tsui H.-C.T."/>
            <person name="Winkler M.E."/>
        </authorList>
    </citation>
    <scope>NUCLEOTIDE SEQUENCE</scope>
</reference>
<proteinExistence type="predicted"/>
<dbReference type="EMBL" id="UINC01046997">
    <property type="protein sequence ID" value="SVB55708.1"/>
    <property type="molecule type" value="Genomic_DNA"/>
</dbReference>
<feature type="non-terminal residue" evidence="1">
    <location>
        <position position="1"/>
    </location>
</feature>
<sequence length="39" mass="4563">YWTGSTGKKAPADLCRRADPNYPAQIWMYCKPFLTWIVN</sequence>
<gene>
    <name evidence="1" type="ORF">METZ01_LOCUS208562</name>
</gene>
<dbReference type="AlphaFoldDB" id="A0A382EYB8"/>
<protein>
    <submittedName>
        <fullName evidence="1">Uncharacterized protein</fullName>
    </submittedName>
</protein>
<evidence type="ECO:0000313" key="1">
    <source>
        <dbReference type="EMBL" id="SVB55708.1"/>
    </source>
</evidence>
<organism evidence="1">
    <name type="scientific">marine metagenome</name>
    <dbReference type="NCBI Taxonomy" id="408172"/>
    <lineage>
        <taxon>unclassified sequences</taxon>
        <taxon>metagenomes</taxon>
        <taxon>ecological metagenomes</taxon>
    </lineage>
</organism>
<feature type="non-terminal residue" evidence="1">
    <location>
        <position position="39"/>
    </location>
</feature>
<name>A0A382EYB8_9ZZZZ</name>
<accession>A0A382EYB8</accession>